<dbReference type="InterPro" id="IPR036380">
    <property type="entry name" value="Isochorismatase-like_sf"/>
</dbReference>
<evidence type="ECO:0000259" key="2">
    <source>
        <dbReference type="Pfam" id="PF00857"/>
    </source>
</evidence>
<accession>A0A423DU27</accession>
<reference evidence="3 4" key="1">
    <citation type="submission" date="2016-10" db="EMBL/GenBank/DDBJ databases">
        <title>Comparative genome analysis of multiple Pseudomonas spp. focuses on biocontrol and plant growth promoting traits.</title>
        <authorList>
            <person name="Tao X.-Y."/>
            <person name="Taylor C.G."/>
        </authorList>
    </citation>
    <scope>NUCLEOTIDE SEQUENCE [LARGE SCALE GENOMIC DNA]</scope>
    <source>
        <strain evidence="3 4">15D11</strain>
    </source>
</reference>
<keyword evidence="4" id="KW-1185">Reference proteome</keyword>
<name>A0A423DU27_9PSED</name>
<dbReference type="SUPFAM" id="SSF52499">
    <property type="entry name" value="Isochorismatase-like hydrolases"/>
    <property type="match status" value="1"/>
</dbReference>
<dbReference type="Gene3D" id="3.40.50.850">
    <property type="entry name" value="Isochorismatase-like"/>
    <property type="match status" value="1"/>
</dbReference>
<sequence length="178" mass="19096">MKMQAKRALLVLDMQVGLFHGPEQPWQGEQVLNRINSLIGAAHNAQAPVFAVRHTGPEGSPIAAGSPAWQLLPALAIDPARDTVFDKTRPSAFFATSLADQLREAAIDELVIVGLKTQYCVDTNCRVARELGFNVVLVSDAHTCMDTPGLSAEAIIAHHNLTLGGAFARLQSSADVQF</sequence>
<dbReference type="Pfam" id="PF00857">
    <property type="entry name" value="Isochorismatase"/>
    <property type="match status" value="1"/>
</dbReference>
<dbReference type="GO" id="GO:0016787">
    <property type="term" value="F:hydrolase activity"/>
    <property type="evidence" value="ECO:0007669"/>
    <property type="project" value="UniProtKB-KW"/>
</dbReference>
<dbReference type="AlphaFoldDB" id="A0A423DU27"/>
<dbReference type="PANTHER" id="PTHR43540:SF14">
    <property type="entry name" value="ISOCHORISMATASE"/>
    <property type="match status" value="1"/>
</dbReference>
<organism evidence="3 4">
    <name type="scientific">Pseudomonas vranovensis</name>
    <dbReference type="NCBI Taxonomy" id="321661"/>
    <lineage>
        <taxon>Bacteria</taxon>
        <taxon>Pseudomonadati</taxon>
        <taxon>Pseudomonadota</taxon>
        <taxon>Gammaproteobacteria</taxon>
        <taxon>Pseudomonadales</taxon>
        <taxon>Pseudomonadaceae</taxon>
        <taxon>Pseudomonas</taxon>
    </lineage>
</organism>
<feature type="domain" description="Isochorismatase-like" evidence="2">
    <location>
        <begin position="8"/>
        <end position="146"/>
    </location>
</feature>
<keyword evidence="1 3" id="KW-0378">Hydrolase</keyword>
<dbReference type="InterPro" id="IPR050272">
    <property type="entry name" value="Isochorismatase-like_hydrls"/>
</dbReference>
<protein>
    <submittedName>
        <fullName evidence="3">Cysteine hydrolase</fullName>
    </submittedName>
</protein>
<evidence type="ECO:0000256" key="1">
    <source>
        <dbReference type="ARBA" id="ARBA00022801"/>
    </source>
</evidence>
<evidence type="ECO:0000313" key="4">
    <source>
        <dbReference type="Proteomes" id="UP000285286"/>
    </source>
</evidence>
<dbReference type="EMBL" id="MOAM01000015">
    <property type="protein sequence ID" value="ROL75519.1"/>
    <property type="molecule type" value="Genomic_DNA"/>
</dbReference>
<evidence type="ECO:0000313" key="3">
    <source>
        <dbReference type="EMBL" id="ROL75519.1"/>
    </source>
</evidence>
<gene>
    <name evidence="3" type="ORF">BHU25_08945</name>
</gene>
<dbReference type="InterPro" id="IPR000868">
    <property type="entry name" value="Isochorismatase-like_dom"/>
</dbReference>
<proteinExistence type="predicted"/>
<comment type="caution">
    <text evidence="3">The sequence shown here is derived from an EMBL/GenBank/DDBJ whole genome shotgun (WGS) entry which is preliminary data.</text>
</comment>
<dbReference type="PANTHER" id="PTHR43540">
    <property type="entry name" value="PEROXYUREIDOACRYLATE/UREIDOACRYLATE AMIDOHYDROLASE-RELATED"/>
    <property type="match status" value="1"/>
</dbReference>
<dbReference type="CDD" id="cd01014">
    <property type="entry name" value="nicotinamidase_related"/>
    <property type="match status" value="1"/>
</dbReference>
<dbReference type="Proteomes" id="UP000285286">
    <property type="component" value="Unassembled WGS sequence"/>
</dbReference>